<reference evidence="2" key="1">
    <citation type="journal article" date="2017" name="Front. Plant Sci.">
        <title>Climate Clever Clovers: New Paradigm to Reduce the Environmental Footprint of Ruminants by Breeding Low Methanogenic Forages Utilizing Haplotype Variation.</title>
        <authorList>
            <person name="Kaur P."/>
            <person name="Appels R."/>
            <person name="Bayer P.E."/>
            <person name="Keeble-Gagnere G."/>
            <person name="Wang J."/>
            <person name="Hirakawa H."/>
            <person name="Shirasawa K."/>
            <person name="Vercoe P."/>
            <person name="Stefanova K."/>
            <person name="Durmic Z."/>
            <person name="Nichols P."/>
            <person name="Revell C."/>
            <person name="Isobe S.N."/>
            <person name="Edwards D."/>
            <person name="Erskine W."/>
        </authorList>
    </citation>
    <scope>NUCLEOTIDE SEQUENCE [LARGE SCALE GENOMIC DNA]</scope>
    <source>
        <strain evidence="2">cv. Daliak</strain>
    </source>
</reference>
<sequence length="111" mass="11738">MECSGISAKGCSCVCIVTDGSFMARSVESQLSGGSLRTSSVKETLENQPPILRIDECVSPASINSVVLAERDSKNGKYASVSLVDSVDCLEADQLTVILTVFCVVDMISEI</sequence>
<accession>A0A2Z6MCD4</accession>
<dbReference type="EMBL" id="DF973361">
    <property type="protein sequence ID" value="GAU27743.1"/>
    <property type="molecule type" value="Genomic_DNA"/>
</dbReference>
<evidence type="ECO:0000313" key="2">
    <source>
        <dbReference type="Proteomes" id="UP000242715"/>
    </source>
</evidence>
<protein>
    <submittedName>
        <fullName evidence="1">Uncharacterized protein</fullName>
    </submittedName>
</protein>
<organism evidence="1 2">
    <name type="scientific">Trifolium subterraneum</name>
    <name type="common">Subterranean clover</name>
    <dbReference type="NCBI Taxonomy" id="3900"/>
    <lineage>
        <taxon>Eukaryota</taxon>
        <taxon>Viridiplantae</taxon>
        <taxon>Streptophyta</taxon>
        <taxon>Embryophyta</taxon>
        <taxon>Tracheophyta</taxon>
        <taxon>Spermatophyta</taxon>
        <taxon>Magnoliopsida</taxon>
        <taxon>eudicotyledons</taxon>
        <taxon>Gunneridae</taxon>
        <taxon>Pentapetalae</taxon>
        <taxon>rosids</taxon>
        <taxon>fabids</taxon>
        <taxon>Fabales</taxon>
        <taxon>Fabaceae</taxon>
        <taxon>Papilionoideae</taxon>
        <taxon>50 kb inversion clade</taxon>
        <taxon>NPAAA clade</taxon>
        <taxon>Hologalegina</taxon>
        <taxon>IRL clade</taxon>
        <taxon>Trifolieae</taxon>
        <taxon>Trifolium</taxon>
    </lineage>
</organism>
<name>A0A2Z6MCD4_TRISU</name>
<evidence type="ECO:0000313" key="1">
    <source>
        <dbReference type="EMBL" id="GAU27743.1"/>
    </source>
</evidence>
<keyword evidence="2" id="KW-1185">Reference proteome</keyword>
<gene>
    <name evidence="1" type="ORF">TSUD_215540</name>
</gene>
<dbReference type="Proteomes" id="UP000242715">
    <property type="component" value="Unassembled WGS sequence"/>
</dbReference>
<proteinExistence type="predicted"/>
<dbReference type="AlphaFoldDB" id="A0A2Z6MCD4"/>